<dbReference type="AlphaFoldDB" id="A0A1B1N5H7"/>
<dbReference type="EMBL" id="CP014167">
    <property type="protein sequence ID" value="ANS76657.1"/>
    <property type="molecule type" value="Genomic_DNA"/>
</dbReference>
<reference evidence="1 2" key="1">
    <citation type="submission" date="2016-01" db="EMBL/GenBank/DDBJ databases">
        <title>Complete Genome Sequence of Paenibacillus yonginensis DCY84, a novel Plant Growth-Promoting Bacteria with Elicitation of Induced Systemic Resistance.</title>
        <authorList>
            <person name="Kim Y.J."/>
            <person name="Yang D.C."/>
            <person name="Sukweenadhi J."/>
        </authorList>
    </citation>
    <scope>NUCLEOTIDE SEQUENCE [LARGE SCALE GENOMIC DNA]</scope>
    <source>
        <strain evidence="1 2">DCY84</strain>
    </source>
</reference>
<gene>
    <name evidence="1" type="ORF">AWM70_20455</name>
</gene>
<protein>
    <submittedName>
        <fullName evidence="1">Uncharacterized protein</fullName>
    </submittedName>
</protein>
<keyword evidence="2" id="KW-1185">Reference proteome</keyword>
<sequence length="72" mass="8724">MESGFLLGCYLNGMIQILKRDILLYPTQVRIFQLIFKLQQNPLQSNQVLNQSLNLRYRWVRLFYMIINKKVF</sequence>
<name>A0A1B1N5H7_9BACL</name>
<accession>A0A1B1N5H7</accession>
<dbReference type="Proteomes" id="UP000092573">
    <property type="component" value="Chromosome"/>
</dbReference>
<evidence type="ECO:0000313" key="2">
    <source>
        <dbReference type="Proteomes" id="UP000092573"/>
    </source>
</evidence>
<organism evidence="1 2">
    <name type="scientific">Paenibacillus yonginensis</name>
    <dbReference type="NCBI Taxonomy" id="1462996"/>
    <lineage>
        <taxon>Bacteria</taxon>
        <taxon>Bacillati</taxon>
        <taxon>Bacillota</taxon>
        <taxon>Bacilli</taxon>
        <taxon>Bacillales</taxon>
        <taxon>Paenibacillaceae</taxon>
        <taxon>Paenibacillus</taxon>
    </lineage>
</organism>
<evidence type="ECO:0000313" key="1">
    <source>
        <dbReference type="EMBL" id="ANS76657.1"/>
    </source>
</evidence>
<proteinExistence type="predicted"/>
<dbReference type="KEGG" id="pyg:AWM70_20455"/>